<dbReference type="EMBL" id="NPDP01000001">
    <property type="protein sequence ID" value="PJZ31887.1"/>
    <property type="molecule type" value="Genomic_DNA"/>
</dbReference>
<evidence type="ECO:0000313" key="3">
    <source>
        <dbReference type="Proteomes" id="UP000231919"/>
    </source>
</evidence>
<dbReference type="PROSITE" id="PS51257">
    <property type="entry name" value="PROKAR_LIPOPROTEIN"/>
    <property type="match status" value="1"/>
</dbReference>
<name>A0A2M9XVG8_9LEPT</name>
<sequence length="86" mass="8651">MKLLTLWGITVFTLLSLLSCSNYGLNQDQAKKDDDKKKCQTTTAAYLACSASNPTMGACDSLYLGVLAVCSSGGSSGGGGGGGGGY</sequence>
<dbReference type="Proteomes" id="UP000276407">
    <property type="component" value="Chromosome 1"/>
</dbReference>
<evidence type="ECO:0000313" key="4">
    <source>
        <dbReference type="Proteomes" id="UP000276407"/>
    </source>
</evidence>
<dbReference type="AlphaFoldDB" id="A0A2M9XVG8"/>
<evidence type="ECO:0000313" key="1">
    <source>
        <dbReference type="EMBL" id="AYV57616.1"/>
    </source>
</evidence>
<reference evidence="1 4" key="2">
    <citation type="submission" date="2018-11" db="EMBL/GenBank/DDBJ databases">
        <title>Complete genome sequence of Leptospira kmetyi isolate LS 001/16 from soil sample associated with a leptospirosis patient in Kelantan.</title>
        <authorList>
            <person name="Muhammad Yusoff F."/>
            <person name="Muhammad Yusoff S."/>
            <person name="Ahmad M.N."/>
            <person name="Yusof N.Y."/>
            <person name="Aziah I."/>
        </authorList>
    </citation>
    <scope>NUCLEOTIDE SEQUENCE [LARGE SCALE GENOMIC DNA]</scope>
    <source>
        <strain evidence="1 4">LS 001/16</strain>
    </source>
</reference>
<keyword evidence="3" id="KW-1185">Reference proteome</keyword>
<reference evidence="2 3" key="1">
    <citation type="submission" date="2017-07" db="EMBL/GenBank/DDBJ databases">
        <title>Leptospira spp. isolated from tropical soils.</title>
        <authorList>
            <person name="Thibeaux R."/>
            <person name="Iraola G."/>
            <person name="Ferres I."/>
            <person name="Bierque E."/>
            <person name="Girault D."/>
            <person name="Soupe-Gilbert M.-E."/>
            <person name="Picardeau M."/>
            <person name="Goarant C."/>
        </authorList>
    </citation>
    <scope>NUCLEOTIDE SEQUENCE [LARGE SCALE GENOMIC DNA]</scope>
    <source>
        <strain evidence="2 3">JW2-C-B1</strain>
    </source>
</reference>
<protein>
    <recommendedName>
        <fullName evidence="5">Lipoprotein</fullName>
    </recommendedName>
</protein>
<evidence type="ECO:0008006" key="5">
    <source>
        <dbReference type="Google" id="ProtNLM"/>
    </source>
</evidence>
<evidence type="ECO:0000313" key="2">
    <source>
        <dbReference type="EMBL" id="PJZ31887.1"/>
    </source>
</evidence>
<organism evidence="1 4">
    <name type="scientific">Leptospira kmetyi</name>
    <dbReference type="NCBI Taxonomy" id="408139"/>
    <lineage>
        <taxon>Bacteria</taxon>
        <taxon>Pseudomonadati</taxon>
        <taxon>Spirochaetota</taxon>
        <taxon>Spirochaetia</taxon>
        <taxon>Leptospirales</taxon>
        <taxon>Leptospiraceae</taxon>
        <taxon>Leptospira</taxon>
    </lineage>
</organism>
<proteinExistence type="predicted"/>
<dbReference type="Proteomes" id="UP000231919">
    <property type="component" value="Unassembled WGS sequence"/>
</dbReference>
<dbReference type="EMBL" id="CP033614">
    <property type="protein sequence ID" value="AYV57616.1"/>
    <property type="molecule type" value="Genomic_DNA"/>
</dbReference>
<dbReference type="RefSeq" id="WP_010575437.1">
    <property type="nucleotide sequence ID" value="NZ_CP033614.1"/>
</dbReference>
<gene>
    <name evidence="2" type="ORF">CH378_00445</name>
    <name evidence="1" type="ORF">EFP84_16785</name>
</gene>
<dbReference type="KEGG" id="lkm:EFP84_16785"/>
<accession>A0A2M9XVG8</accession>